<keyword evidence="5 9" id="KW-0195">Cyclin</keyword>
<accession>A0A4E0RC68</accession>
<protein>
    <submittedName>
        <fullName evidence="12">Cyclin-C</fullName>
    </submittedName>
</protein>
<evidence type="ECO:0000256" key="9">
    <source>
        <dbReference type="RuleBase" id="RU000383"/>
    </source>
</evidence>
<dbReference type="InterPro" id="IPR006671">
    <property type="entry name" value="Cyclin_N"/>
</dbReference>
<evidence type="ECO:0000259" key="11">
    <source>
        <dbReference type="SMART" id="SM00385"/>
    </source>
</evidence>
<keyword evidence="6" id="KW-0010">Activator</keyword>
<dbReference type="SMART" id="SM00385">
    <property type="entry name" value="CYCLIN"/>
    <property type="match status" value="1"/>
</dbReference>
<dbReference type="GO" id="GO:0005634">
    <property type="term" value="C:nucleus"/>
    <property type="evidence" value="ECO:0007669"/>
    <property type="project" value="UniProtKB-SubCell"/>
</dbReference>
<keyword evidence="3" id="KW-0678">Repressor</keyword>
<dbReference type="InterPro" id="IPR043198">
    <property type="entry name" value="Cyclin/Ssn8"/>
</dbReference>
<keyword evidence="7" id="KW-0804">Transcription</keyword>
<keyword evidence="13" id="KW-1185">Reference proteome</keyword>
<dbReference type="GO" id="GO:0016538">
    <property type="term" value="F:cyclin-dependent protein serine/threonine kinase regulator activity"/>
    <property type="evidence" value="ECO:0007669"/>
    <property type="project" value="InterPro"/>
</dbReference>
<evidence type="ECO:0000313" key="13">
    <source>
        <dbReference type="Proteomes" id="UP000230066"/>
    </source>
</evidence>
<feature type="compositionally biased region" description="Low complexity" evidence="10">
    <location>
        <begin position="377"/>
        <end position="386"/>
    </location>
</feature>
<sequence length="444" mass="49112">MARSYWRGSHYLEWLLDRQDLLVHRVGDLKILGSEEEYQKVMIFFTEVIQAFGKSVEVRQQVIATATVYFKRFYSRNSLSAIDPWLMAPSCLFLASKVEEFGVLSQKNLLASCRNVVHNHYSAYFPDGYGYPYRAQDVLECEFILLEAMDCSLIIFHPYRPLVQFCEELRPQLHELADLLLERAWWIVNDSFRTDVCLHYPPYIIALGCLQTAFVLLANNNDLLVGASASASLASASSRHVYITNHPQPSINPLAVAEHWFSELNVDMEKVLEVTRHLINLYDLWRRFDEATEMPVILLKKIPRPVVPPPPHASQSYANSANVSQSTISTAAGGGVGSGASQSSASLSAGGGPGNHTAQVMTTNNSGSSGGGGASGGLSAEIQQQQSHHHHPHAHPGQTVQRMGANAAGIRMHSQQQGQQPTPAQQQQQQQQNTQGVTHMSGLR</sequence>
<evidence type="ECO:0000256" key="7">
    <source>
        <dbReference type="ARBA" id="ARBA00023163"/>
    </source>
</evidence>
<comment type="subcellular location">
    <subcellularLocation>
        <location evidence="1">Nucleus</location>
    </subcellularLocation>
</comment>
<dbReference type="Proteomes" id="UP000230066">
    <property type="component" value="Unassembled WGS sequence"/>
</dbReference>
<reference evidence="12" key="1">
    <citation type="submission" date="2019-03" db="EMBL/GenBank/DDBJ databases">
        <title>Improved annotation for the trematode Fasciola hepatica.</title>
        <authorList>
            <person name="Choi Y.-J."/>
            <person name="Martin J."/>
            <person name="Mitreva M."/>
        </authorList>
    </citation>
    <scope>NUCLEOTIDE SEQUENCE [LARGE SCALE GENOMIC DNA]</scope>
</reference>
<evidence type="ECO:0000256" key="6">
    <source>
        <dbReference type="ARBA" id="ARBA00023159"/>
    </source>
</evidence>
<comment type="caution">
    <text evidence="12">The sequence shown here is derived from an EMBL/GenBank/DDBJ whole genome shotgun (WGS) entry which is preliminary data.</text>
</comment>
<evidence type="ECO:0000256" key="8">
    <source>
        <dbReference type="ARBA" id="ARBA00023242"/>
    </source>
</evidence>
<dbReference type="GO" id="GO:0006357">
    <property type="term" value="P:regulation of transcription by RNA polymerase II"/>
    <property type="evidence" value="ECO:0007669"/>
    <property type="project" value="InterPro"/>
</dbReference>
<evidence type="ECO:0000313" key="12">
    <source>
        <dbReference type="EMBL" id="THD24976.1"/>
    </source>
</evidence>
<evidence type="ECO:0000256" key="3">
    <source>
        <dbReference type="ARBA" id="ARBA00022491"/>
    </source>
</evidence>
<dbReference type="InterPro" id="IPR031658">
    <property type="entry name" value="Cyclin_C_2"/>
</dbReference>
<dbReference type="Gene3D" id="1.10.472.10">
    <property type="entry name" value="Cyclin-like"/>
    <property type="match status" value="2"/>
</dbReference>
<evidence type="ECO:0000256" key="1">
    <source>
        <dbReference type="ARBA" id="ARBA00004123"/>
    </source>
</evidence>
<evidence type="ECO:0000256" key="10">
    <source>
        <dbReference type="SAM" id="MobiDB-lite"/>
    </source>
</evidence>
<dbReference type="PANTHER" id="PTHR10026">
    <property type="entry name" value="CYCLIN"/>
    <property type="match status" value="1"/>
</dbReference>
<organism evidence="12 13">
    <name type="scientific">Fasciola hepatica</name>
    <name type="common">Liver fluke</name>
    <dbReference type="NCBI Taxonomy" id="6192"/>
    <lineage>
        <taxon>Eukaryota</taxon>
        <taxon>Metazoa</taxon>
        <taxon>Spiralia</taxon>
        <taxon>Lophotrochozoa</taxon>
        <taxon>Platyhelminthes</taxon>
        <taxon>Trematoda</taxon>
        <taxon>Digenea</taxon>
        <taxon>Plagiorchiida</taxon>
        <taxon>Echinostomata</taxon>
        <taxon>Echinostomatoidea</taxon>
        <taxon>Fasciolidae</taxon>
        <taxon>Fasciola</taxon>
    </lineage>
</organism>
<dbReference type="InterPro" id="IPR013763">
    <property type="entry name" value="Cyclin-like_dom"/>
</dbReference>
<feature type="domain" description="Cyclin-like" evidence="11">
    <location>
        <begin position="47"/>
        <end position="147"/>
    </location>
</feature>
<gene>
    <name evidence="12" type="ORF">D915_004184</name>
</gene>
<dbReference type="SUPFAM" id="SSF47954">
    <property type="entry name" value="Cyclin-like"/>
    <property type="match status" value="2"/>
</dbReference>
<dbReference type="InterPro" id="IPR036915">
    <property type="entry name" value="Cyclin-like_sf"/>
</dbReference>
<comment type="similarity">
    <text evidence="2">Belongs to the cyclin family. Cyclin C subfamily.</text>
</comment>
<feature type="compositionally biased region" description="Low complexity" evidence="10">
    <location>
        <begin position="339"/>
        <end position="348"/>
    </location>
</feature>
<dbReference type="CDD" id="cd20513">
    <property type="entry name" value="CYCLIN_CCNC_rpt1"/>
    <property type="match status" value="1"/>
</dbReference>
<keyword evidence="4" id="KW-0805">Transcription regulation</keyword>
<feature type="compositionally biased region" description="Polar residues" evidence="10">
    <location>
        <begin position="356"/>
        <end position="365"/>
    </location>
</feature>
<keyword evidence="8" id="KW-0539">Nucleus</keyword>
<feature type="compositionally biased region" description="Low complexity" evidence="10">
    <location>
        <begin position="415"/>
        <end position="436"/>
    </location>
</feature>
<evidence type="ECO:0000256" key="4">
    <source>
        <dbReference type="ARBA" id="ARBA00023015"/>
    </source>
</evidence>
<dbReference type="CDD" id="cd20514">
    <property type="entry name" value="CYCLIN_CCNC_rpt2"/>
    <property type="match status" value="1"/>
</dbReference>
<dbReference type="Pfam" id="PF00134">
    <property type="entry name" value="Cyclin_N"/>
    <property type="match status" value="1"/>
</dbReference>
<dbReference type="EMBL" id="JXXN02001346">
    <property type="protein sequence ID" value="THD24976.1"/>
    <property type="molecule type" value="Genomic_DNA"/>
</dbReference>
<dbReference type="FunFam" id="1.10.472.10:FF:000076">
    <property type="entry name" value="RNA polymerase II holoenzyme cyclin-like subunit"/>
    <property type="match status" value="1"/>
</dbReference>
<name>A0A4E0RC68_FASHE</name>
<proteinExistence type="inferred from homology"/>
<evidence type="ECO:0000256" key="2">
    <source>
        <dbReference type="ARBA" id="ARBA00008638"/>
    </source>
</evidence>
<dbReference type="Pfam" id="PF16899">
    <property type="entry name" value="Cyclin_C_2"/>
    <property type="match status" value="1"/>
</dbReference>
<feature type="region of interest" description="Disordered" evidence="10">
    <location>
        <begin position="333"/>
        <end position="444"/>
    </location>
</feature>
<evidence type="ECO:0000256" key="5">
    <source>
        <dbReference type="ARBA" id="ARBA00023127"/>
    </source>
</evidence>
<dbReference type="AlphaFoldDB" id="A0A4E0RC68"/>